<dbReference type="RefSeq" id="WP_161020223.1">
    <property type="nucleotide sequence ID" value="NZ_WWCP01000019.1"/>
</dbReference>
<dbReference type="Proteomes" id="UP000474565">
    <property type="component" value="Unassembled WGS sequence"/>
</dbReference>
<dbReference type="Gene3D" id="2.60.40.1180">
    <property type="entry name" value="Golgi alpha-mannosidase II"/>
    <property type="match status" value="1"/>
</dbReference>
<dbReference type="PRINTS" id="PR00843">
    <property type="entry name" value="GLHYDRLASE30"/>
</dbReference>
<dbReference type="InterPro" id="IPR013780">
    <property type="entry name" value="Glyco_hydro_b"/>
</dbReference>
<keyword evidence="2" id="KW-0732">Signal</keyword>
<dbReference type="Pfam" id="PF02055">
    <property type="entry name" value="Glyco_hydro_30"/>
    <property type="match status" value="2"/>
</dbReference>
<dbReference type="PANTHER" id="PTHR11069:SF23">
    <property type="entry name" value="LYSOSOMAL ACID GLUCOSYLCERAMIDASE"/>
    <property type="match status" value="1"/>
</dbReference>
<evidence type="ECO:0000256" key="2">
    <source>
        <dbReference type="ARBA" id="ARBA00022729"/>
    </source>
</evidence>
<dbReference type="SUPFAM" id="SSF51445">
    <property type="entry name" value="(Trans)glycosidases"/>
    <property type="match status" value="1"/>
</dbReference>
<evidence type="ECO:0000313" key="8">
    <source>
        <dbReference type="Proteomes" id="UP000474565"/>
    </source>
</evidence>
<dbReference type="InterPro" id="IPR033452">
    <property type="entry name" value="GH30_C"/>
</dbReference>
<dbReference type="InterPro" id="IPR017853">
    <property type="entry name" value="GH"/>
</dbReference>
<keyword evidence="4 7" id="KW-0326">Glycosidase</keyword>
<dbReference type="InterPro" id="IPR001139">
    <property type="entry name" value="Glyco_hydro_30"/>
</dbReference>
<proteinExistence type="inferred from homology"/>
<name>A0A6L8MLE5_9BURK</name>
<sequence>MAKTDTQTISRRTLLKAVAAGGVMSTLGAGTAAVAATATGAVEWVSSTRGAPWRRPARAATVGTFENFLKMDVMLLEDTRFQTIEGFGACFNEVGWYALQRLPSAARDAVMRELFAPGAGLNLNLCRLPIGANDFARSWYSYNETAGDFAMDHFDLSRDDQMQVPFIRAAQRQRPDLKLWASPWSPPTWMKQNGHYAMVPSFPWAPPNGLKPEQVGASGKDMFIQEARYFEAYALYFRKFVEGYAQRGIKISAVMPQNEFNSAQPFPSCCWTPEGLARFIPYLGRQMDDVGVELFFGTLERGDPAMFEAVLAQPEAARYIKGIGVQWAGRRAIPFIHQAHPDLRVYQSEQECGDGKNDWRFARYTWTLMKDFLRAGASAYLYWNIATPNGGVSTWGWAQNALLCVDMATGRHTVNPDFHVFKHLSHYVRPGAQRIDTLSISGFENLLAFRNPDGRIVVIVHNDMNEPQPLRIAIGTGKLVSATLPADSFNTLVI</sequence>
<evidence type="ECO:0000313" key="7">
    <source>
        <dbReference type="EMBL" id="MYM83459.1"/>
    </source>
</evidence>
<dbReference type="Pfam" id="PF17189">
    <property type="entry name" value="Glyco_hydro_30C"/>
    <property type="match status" value="1"/>
</dbReference>
<dbReference type="GO" id="GO:0016020">
    <property type="term" value="C:membrane"/>
    <property type="evidence" value="ECO:0007669"/>
    <property type="project" value="GOC"/>
</dbReference>
<comment type="similarity">
    <text evidence="1 4">Belongs to the glycosyl hydrolase 30 family.</text>
</comment>
<gene>
    <name evidence="7" type="ORF">GTP44_16035</name>
</gene>
<evidence type="ECO:0000256" key="1">
    <source>
        <dbReference type="ARBA" id="ARBA00005382"/>
    </source>
</evidence>
<comment type="caution">
    <text evidence="7">The sequence shown here is derived from an EMBL/GenBank/DDBJ whole genome shotgun (WGS) entry which is preliminary data.</text>
</comment>
<dbReference type="AlphaFoldDB" id="A0A6L8MLE5"/>
<dbReference type="InterPro" id="IPR006311">
    <property type="entry name" value="TAT_signal"/>
</dbReference>
<dbReference type="GO" id="GO:0006680">
    <property type="term" value="P:glucosylceramide catabolic process"/>
    <property type="evidence" value="ECO:0007669"/>
    <property type="project" value="TreeGrafter"/>
</dbReference>
<dbReference type="Gene3D" id="3.20.20.80">
    <property type="entry name" value="Glycosidases"/>
    <property type="match status" value="1"/>
</dbReference>
<evidence type="ECO:0000259" key="5">
    <source>
        <dbReference type="Pfam" id="PF02055"/>
    </source>
</evidence>
<dbReference type="GO" id="GO:0004348">
    <property type="term" value="F:glucosylceramidase activity"/>
    <property type="evidence" value="ECO:0007669"/>
    <property type="project" value="InterPro"/>
</dbReference>
<dbReference type="InterPro" id="IPR033453">
    <property type="entry name" value="Glyco_hydro_30_TIM-barrel"/>
</dbReference>
<feature type="domain" description="Glycosyl hydrolase family 30 TIM-barrel" evidence="5">
    <location>
        <begin position="84"/>
        <end position="195"/>
    </location>
</feature>
<protein>
    <submittedName>
        <fullName evidence="7">Beta-glycosidase</fullName>
    </submittedName>
</protein>
<reference evidence="7 8" key="1">
    <citation type="submission" date="2019-12" db="EMBL/GenBank/DDBJ databases">
        <title>Novel species isolated from a subtropical stream in China.</title>
        <authorList>
            <person name="Lu H."/>
        </authorList>
    </citation>
    <scope>NUCLEOTIDE SEQUENCE [LARGE SCALE GENOMIC DNA]</scope>
    <source>
        <strain evidence="7 8">FT50W</strain>
    </source>
</reference>
<evidence type="ECO:0000256" key="3">
    <source>
        <dbReference type="ARBA" id="ARBA00022801"/>
    </source>
</evidence>
<dbReference type="EMBL" id="WWCP01000019">
    <property type="protein sequence ID" value="MYM83459.1"/>
    <property type="molecule type" value="Genomic_DNA"/>
</dbReference>
<evidence type="ECO:0000259" key="6">
    <source>
        <dbReference type="Pfam" id="PF17189"/>
    </source>
</evidence>
<accession>A0A6L8MLE5</accession>
<dbReference type="PANTHER" id="PTHR11069">
    <property type="entry name" value="GLUCOSYLCERAMIDASE"/>
    <property type="match status" value="1"/>
</dbReference>
<keyword evidence="3 4" id="KW-0378">Hydrolase</keyword>
<organism evidence="7 8">
    <name type="scientific">Duganella lactea</name>
    <dbReference type="NCBI Taxonomy" id="2692173"/>
    <lineage>
        <taxon>Bacteria</taxon>
        <taxon>Pseudomonadati</taxon>
        <taxon>Pseudomonadota</taxon>
        <taxon>Betaproteobacteria</taxon>
        <taxon>Burkholderiales</taxon>
        <taxon>Oxalobacteraceae</taxon>
        <taxon>Telluria group</taxon>
        <taxon>Duganella</taxon>
    </lineage>
</organism>
<evidence type="ECO:0000256" key="4">
    <source>
        <dbReference type="RuleBase" id="RU361188"/>
    </source>
</evidence>
<feature type="domain" description="Glycosyl hydrolase family 30 beta sandwich" evidence="6">
    <location>
        <begin position="431"/>
        <end position="492"/>
    </location>
</feature>
<feature type="domain" description="Glycosyl hydrolase family 30 TIM-barrel" evidence="5">
    <location>
        <begin position="202"/>
        <end position="428"/>
    </location>
</feature>
<dbReference type="PROSITE" id="PS51318">
    <property type="entry name" value="TAT"/>
    <property type="match status" value="1"/>
</dbReference>